<dbReference type="PANTHER" id="PTHR37984:SF15">
    <property type="entry name" value="INTEGRASE CATALYTIC DOMAIN-CONTAINING PROTEIN"/>
    <property type="match status" value="1"/>
</dbReference>
<dbReference type="InterPro" id="IPR041588">
    <property type="entry name" value="Integrase_H2C2"/>
</dbReference>
<dbReference type="Pfam" id="PF17921">
    <property type="entry name" value="Integrase_H2C2"/>
    <property type="match status" value="1"/>
</dbReference>
<feature type="domain" description="Integrase zinc-binding" evidence="2">
    <location>
        <begin position="74"/>
        <end position="126"/>
    </location>
</feature>
<dbReference type="InterPro" id="IPR050951">
    <property type="entry name" value="Retrovirus_Pol_polyprotein"/>
</dbReference>
<accession>A0AAV7RGQ9</accession>
<protein>
    <recommendedName>
        <fullName evidence="1">Gypsy retrotransposon integrase-like protein 1</fullName>
    </recommendedName>
</protein>
<organism evidence="3 4">
    <name type="scientific">Pleurodeles waltl</name>
    <name type="common">Iberian ribbed newt</name>
    <dbReference type="NCBI Taxonomy" id="8319"/>
    <lineage>
        <taxon>Eukaryota</taxon>
        <taxon>Metazoa</taxon>
        <taxon>Chordata</taxon>
        <taxon>Craniata</taxon>
        <taxon>Vertebrata</taxon>
        <taxon>Euteleostomi</taxon>
        <taxon>Amphibia</taxon>
        <taxon>Batrachia</taxon>
        <taxon>Caudata</taxon>
        <taxon>Salamandroidea</taxon>
        <taxon>Salamandridae</taxon>
        <taxon>Pleurodelinae</taxon>
        <taxon>Pleurodeles</taxon>
    </lineage>
</organism>
<evidence type="ECO:0000256" key="1">
    <source>
        <dbReference type="ARBA" id="ARBA00039658"/>
    </source>
</evidence>
<dbReference type="FunFam" id="1.10.340.70:FF:000004">
    <property type="entry name" value="Retrovirus-related Pol polyprotein from transposon 297-like Protein"/>
    <property type="match status" value="1"/>
</dbReference>
<keyword evidence="4" id="KW-1185">Reference proteome</keyword>
<dbReference type="AlphaFoldDB" id="A0AAV7RGQ9"/>
<reference evidence="3" key="1">
    <citation type="journal article" date="2022" name="bioRxiv">
        <title>Sequencing and chromosome-scale assembly of the giantPleurodeles waltlgenome.</title>
        <authorList>
            <person name="Brown T."/>
            <person name="Elewa A."/>
            <person name="Iarovenko S."/>
            <person name="Subramanian E."/>
            <person name="Araus A.J."/>
            <person name="Petzold A."/>
            <person name="Susuki M."/>
            <person name="Suzuki K.-i.T."/>
            <person name="Hayashi T."/>
            <person name="Toyoda A."/>
            <person name="Oliveira C."/>
            <person name="Osipova E."/>
            <person name="Leigh N.D."/>
            <person name="Simon A."/>
            <person name="Yun M.H."/>
        </authorList>
    </citation>
    <scope>NUCLEOTIDE SEQUENCE</scope>
    <source>
        <strain evidence="3">20211129_DDA</strain>
        <tissue evidence="3">Liver</tissue>
    </source>
</reference>
<evidence type="ECO:0000313" key="3">
    <source>
        <dbReference type="EMBL" id="KAJ1152046.1"/>
    </source>
</evidence>
<comment type="caution">
    <text evidence="3">The sequence shown here is derived from an EMBL/GenBank/DDBJ whole genome shotgun (WGS) entry which is preliminary data.</text>
</comment>
<sequence>MVCSICDQLDGALNEQEWRDAFEADQDIKSVMRSVVMGWSEWNPGDDLSNKYKHVFDELSVVNNLLFQAKLLVVPSDMRKRVLSLAHEGHIGMRATKRRIREGFWGPGVDKSVEHFVRKCMCCAISEKSQAMAPSPVEAVKVPH</sequence>
<evidence type="ECO:0000313" key="4">
    <source>
        <dbReference type="Proteomes" id="UP001066276"/>
    </source>
</evidence>
<dbReference type="PANTHER" id="PTHR37984">
    <property type="entry name" value="PROTEIN CBG26694"/>
    <property type="match status" value="1"/>
</dbReference>
<name>A0AAV7RGQ9_PLEWA</name>
<dbReference type="EMBL" id="JANPWB010000009">
    <property type="protein sequence ID" value="KAJ1152046.1"/>
    <property type="molecule type" value="Genomic_DNA"/>
</dbReference>
<dbReference type="Gene3D" id="1.10.340.70">
    <property type="match status" value="1"/>
</dbReference>
<evidence type="ECO:0000259" key="2">
    <source>
        <dbReference type="Pfam" id="PF17921"/>
    </source>
</evidence>
<dbReference type="Proteomes" id="UP001066276">
    <property type="component" value="Chromosome 5"/>
</dbReference>
<proteinExistence type="predicted"/>
<gene>
    <name evidence="3" type="ORF">NDU88_004824</name>
</gene>